<gene>
    <name evidence="5" type="primary">rplY</name>
    <name evidence="5" type="synonym">ctc</name>
    <name evidence="9" type="ORF">UR96_C0012G0009</name>
</gene>
<evidence type="ECO:0000259" key="8">
    <source>
        <dbReference type="Pfam" id="PF14693"/>
    </source>
</evidence>
<dbReference type="HAMAP" id="MF_01334">
    <property type="entry name" value="Ribosomal_bL25_CTC"/>
    <property type="match status" value="1"/>
</dbReference>
<dbReference type="Proteomes" id="UP000034140">
    <property type="component" value="Unassembled WGS sequence"/>
</dbReference>
<protein>
    <recommendedName>
        <fullName evidence="5">Large ribosomal subunit protein bL25</fullName>
    </recommendedName>
    <alternativeName>
        <fullName evidence="5">General stress protein CTC</fullName>
    </alternativeName>
</protein>
<dbReference type="InterPro" id="IPR020930">
    <property type="entry name" value="Ribosomal_uL5_bac-type"/>
</dbReference>
<comment type="function">
    <text evidence="5">This is one of the proteins that binds to the 5S RNA in the ribosome where it forms part of the central protuberance.</text>
</comment>
<dbReference type="NCBIfam" id="TIGR00731">
    <property type="entry name" value="bL25_bact_ctc"/>
    <property type="match status" value="1"/>
</dbReference>
<evidence type="ECO:0000313" key="10">
    <source>
        <dbReference type="Proteomes" id="UP000034140"/>
    </source>
</evidence>
<dbReference type="Pfam" id="PF14693">
    <property type="entry name" value="Ribosomal_TL5_C"/>
    <property type="match status" value="1"/>
</dbReference>
<dbReference type="GO" id="GO:0008097">
    <property type="term" value="F:5S rRNA binding"/>
    <property type="evidence" value="ECO:0007669"/>
    <property type="project" value="InterPro"/>
</dbReference>
<evidence type="ECO:0000313" key="9">
    <source>
        <dbReference type="EMBL" id="KKP92492.1"/>
    </source>
</evidence>
<dbReference type="InterPro" id="IPR011035">
    <property type="entry name" value="Ribosomal_bL25/Gln-tRNA_synth"/>
</dbReference>
<organism evidence="9 10">
    <name type="scientific">candidate division WS6 bacterium GW2011_GWC1_36_11</name>
    <dbReference type="NCBI Taxonomy" id="1619090"/>
    <lineage>
        <taxon>Bacteria</taxon>
        <taxon>Candidatus Dojkabacteria</taxon>
    </lineage>
</organism>
<keyword evidence="4 5" id="KW-0687">Ribonucleoprotein</keyword>
<comment type="similarity">
    <text evidence="5">Belongs to the bacterial ribosomal protein bL25 family. CTC subfamily.</text>
</comment>
<evidence type="ECO:0000256" key="4">
    <source>
        <dbReference type="ARBA" id="ARBA00023274"/>
    </source>
</evidence>
<evidence type="ECO:0000256" key="2">
    <source>
        <dbReference type="ARBA" id="ARBA00022884"/>
    </source>
</evidence>
<dbReference type="InterPro" id="IPR029751">
    <property type="entry name" value="Ribosomal_L25_dom"/>
</dbReference>
<dbReference type="AlphaFoldDB" id="A0A0G0GLK1"/>
<reference evidence="9 10" key="1">
    <citation type="journal article" date="2015" name="Nature">
        <title>rRNA introns, odd ribosomes, and small enigmatic genomes across a large radiation of phyla.</title>
        <authorList>
            <person name="Brown C.T."/>
            <person name="Hug L.A."/>
            <person name="Thomas B.C."/>
            <person name="Sharon I."/>
            <person name="Castelle C.J."/>
            <person name="Singh A."/>
            <person name="Wilkins M.J."/>
            <person name="Williams K.H."/>
            <person name="Banfield J.F."/>
        </authorList>
    </citation>
    <scope>NUCLEOTIDE SEQUENCE [LARGE SCALE GENOMIC DNA]</scope>
</reference>
<feature type="domain" description="Large ribosomal subunit protein bL25 beta" evidence="8">
    <location>
        <begin position="112"/>
        <end position="195"/>
    </location>
</feature>
<sequence length="229" mass="25107">MSKPLFFDILLLIMETITLEKRTVLGKKNRDLLAQGFIPAVIYNAKGESTNVQVDASAGKKLVKVATSTTIFEAKQDDKSSKVLIKDVDLNPVTDVIRHISFFEIDENKEMVFSIPFEIIGISPAVKNNLGILVKVLADIDVRCKLADLVPSITVDISSLDHPGQIVGVHDIKLPEGMELMNKDLEQATIVTITEIQKEEEVVVAAPVEGETAEGETPAEATPEEEKEK</sequence>
<dbReference type="InterPro" id="IPR037121">
    <property type="entry name" value="Ribosomal_bL25_C"/>
</dbReference>
<accession>A0A0G0GLK1</accession>
<comment type="subunit">
    <text evidence="5">Part of the 50S ribosomal subunit; part of the 5S rRNA/L5/L18/L25 subcomplex. Contacts the 5S rRNA. Binds to the 5S rRNA independently of L5 and L18.</text>
</comment>
<dbReference type="InterPro" id="IPR020056">
    <property type="entry name" value="Rbsml_bL25/Gln-tRNA_synth_N"/>
</dbReference>
<dbReference type="GO" id="GO:0003735">
    <property type="term" value="F:structural constituent of ribosome"/>
    <property type="evidence" value="ECO:0007669"/>
    <property type="project" value="InterPro"/>
</dbReference>
<dbReference type="InterPro" id="IPR001021">
    <property type="entry name" value="Ribosomal_bL25_long"/>
</dbReference>
<feature type="region of interest" description="Disordered" evidence="6">
    <location>
        <begin position="206"/>
        <end position="229"/>
    </location>
</feature>
<keyword evidence="1 5" id="KW-0699">rRNA-binding</keyword>
<proteinExistence type="inferred from homology"/>
<feature type="domain" description="Large ribosomal subunit protein bL25 L25" evidence="7">
    <location>
        <begin position="18"/>
        <end position="102"/>
    </location>
</feature>
<evidence type="ECO:0000256" key="1">
    <source>
        <dbReference type="ARBA" id="ARBA00022730"/>
    </source>
</evidence>
<dbReference type="GO" id="GO:0022625">
    <property type="term" value="C:cytosolic large ribosomal subunit"/>
    <property type="evidence" value="ECO:0007669"/>
    <property type="project" value="TreeGrafter"/>
</dbReference>
<dbReference type="Gene3D" id="2.170.120.20">
    <property type="entry name" value="Ribosomal protein L25, beta domain"/>
    <property type="match status" value="1"/>
</dbReference>
<evidence type="ECO:0000256" key="3">
    <source>
        <dbReference type="ARBA" id="ARBA00022980"/>
    </source>
</evidence>
<dbReference type="Pfam" id="PF01386">
    <property type="entry name" value="Ribosomal_L25p"/>
    <property type="match status" value="1"/>
</dbReference>
<evidence type="ECO:0000256" key="6">
    <source>
        <dbReference type="SAM" id="MobiDB-lite"/>
    </source>
</evidence>
<dbReference type="GO" id="GO:0006412">
    <property type="term" value="P:translation"/>
    <property type="evidence" value="ECO:0007669"/>
    <property type="project" value="UniProtKB-UniRule"/>
</dbReference>
<dbReference type="Gene3D" id="2.40.240.10">
    <property type="entry name" value="Ribosomal Protein L25, Chain P"/>
    <property type="match status" value="1"/>
</dbReference>
<keyword evidence="3 5" id="KW-0689">Ribosomal protein</keyword>
<comment type="caution">
    <text evidence="9">The sequence shown here is derived from an EMBL/GenBank/DDBJ whole genome shotgun (WGS) entry which is preliminary data.</text>
</comment>
<name>A0A0G0GLK1_9BACT</name>
<feature type="compositionally biased region" description="Low complexity" evidence="6">
    <location>
        <begin position="206"/>
        <end position="221"/>
    </location>
</feature>
<evidence type="ECO:0000256" key="5">
    <source>
        <dbReference type="HAMAP-Rule" id="MF_01334"/>
    </source>
</evidence>
<evidence type="ECO:0000259" key="7">
    <source>
        <dbReference type="Pfam" id="PF01386"/>
    </source>
</evidence>
<dbReference type="PANTHER" id="PTHR33284:SF1">
    <property type="entry name" value="RIBOSOMAL PROTEIN L25_GLN-TRNA SYNTHETASE, ANTI-CODON-BINDING DOMAIN-CONTAINING PROTEIN"/>
    <property type="match status" value="1"/>
</dbReference>
<keyword evidence="2 5" id="KW-0694">RNA-binding</keyword>
<dbReference type="CDD" id="cd00495">
    <property type="entry name" value="Ribosomal_L25_TL5_CTC"/>
    <property type="match status" value="1"/>
</dbReference>
<dbReference type="SUPFAM" id="SSF50715">
    <property type="entry name" value="Ribosomal protein L25-like"/>
    <property type="match status" value="1"/>
</dbReference>
<dbReference type="EMBL" id="LBRE01000012">
    <property type="protein sequence ID" value="KKP92492.1"/>
    <property type="molecule type" value="Genomic_DNA"/>
</dbReference>
<dbReference type="InterPro" id="IPR020057">
    <property type="entry name" value="Ribosomal_bL25_b-dom"/>
</dbReference>
<dbReference type="PANTHER" id="PTHR33284">
    <property type="entry name" value="RIBOSOMAL PROTEIN L25/GLN-TRNA SYNTHETASE, ANTI-CODON-BINDING DOMAIN-CONTAINING PROTEIN"/>
    <property type="match status" value="1"/>
</dbReference>